<organism evidence="3">
    <name type="scientific">Dickeya oryzae</name>
    <dbReference type="NCBI Taxonomy" id="1240404"/>
    <lineage>
        <taxon>Bacteria</taxon>
        <taxon>Pseudomonadati</taxon>
        <taxon>Pseudomonadota</taxon>
        <taxon>Gammaproteobacteria</taxon>
        <taxon>Enterobacterales</taxon>
        <taxon>Pectobacteriaceae</taxon>
        <taxon>Dickeya</taxon>
    </lineage>
</organism>
<gene>
    <name evidence="3" type="ORF">LF929_010120</name>
</gene>
<dbReference type="AlphaFoldDB" id="A0AB39IWQ0"/>
<dbReference type="RefSeq" id="WP_038908022.1">
    <property type="nucleotide sequence ID" value="NZ_CM001972.1"/>
</dbReference>
<dbReference type="GO" id="GO:0015288">
    <property type="term" value="F:porin activity"/>
    <property type="evidence" value="ECO:0007669"/>
    <property type="project" value="TreeGrafter"/>
</dbReference>
<name>A0AB39IWQ0_9GAMM</name>
<evidence type="ECO:0000256" key="2">
    <source>
        <dbReference type="SAM" id="SignalP"/>
    </source>
</evidence>
<protein>
    <submittedName>
        <fullName evidence="3">Oligogalacturonate-specific porin KdgM family protein</fullName>
    </submittedName>
</protein>
<evidence type="ECO:0000256" key="1">
    <source>
        <dbReference type="ARBA" id="ARBA00022729"/>
    </source>
</evidence>
<feature type="signal peptide" evidence="2">
    <location>
        <begin position="1"/>
        <end position="20"/>
    </location>
</feature>
<dbReference type="GeneID" id="302582030"/>
<reference evidence="3" key="1">
    <citation type="submission" date="2024-07" db="EMBL/GenBank/DDBJ databases">
        <authorList>
            <person name="Pedron J."/>
        </authorList>
    </citation>
    <scope>NUCLEOTIDE SEQUENCE</scope>
    <source>
        <strain evidence="3">A003-S1-M15</strain>
    </source>
</reference>
<dbReference type="Gene3D" id="2.40.160.40">
    <property type="entry name" value="monomeric porin ompg"/>
    <property type="match status" value="1"/>
</dbReference>
<dbReference type="PANTHER" id="PTHR38105">
    <property type="entry name" value="OUTER MEMBRANE PROTEIN-RELATED-RELATED"/>
    <property type="match status" value="1"/>
</dbReference>
<dbReference type="PANTHER" id="PTHR38105:SF5">
    <property type="entry name" value="OUTER MEMBRANE PROTEIN"/>
    <property type="match status" value="1"/>
</dbReference>
<dbReference type="GO" id="GO:0015772">
    <property type="term" value="P:oligosaccharide transport"/>
    <property type="evidence" value="ECO:0007669"/>
    <property type="project" value="TreeGrafter"/>
</dbReference>
<dbReference type="InterPro" id="IPR053713">
    <property type="entry name" value="Bact_OM_Channel_sf"/>
</dbReference>
<evidence type="ECO:0000313" key="3">
    <source>
        <dbReference type="EMBL" id="XDL26516.1"/>
    </source>
</evidence>
<dbReference type="InterPro" id="IPR009331">
    <property type="entry name" value="Oligogalacturonate-sp_porin"/>
</dbReference>
<feature type="chain" id="PRO_5044228817" evidence="2">
    <location>
        <begin position="21"/>
        <end position="243"/>
    </location>
</feature>
<dbReference type="SUPFAM" id="SSF56935">
    <property type="entry name" value="Porins"/>
    <property type="match status" value="1"/>
</dbReference>
<keyword evidence="1 2" id="KW-0732">Signal</keyword>
<accession>A0AB39IWQ0</accession>
<sequence length="243" mass="28233">MKFKILTVMVASLVSMSSMAVTFDYRHEMFDTKNADHKDRLLISHRFDNGFGLSSEVKWKQSGNDTTPNKPYNEQVSNGTEVTASYLYKFNKMFSTEFGFNLVTDSTSNSYRPYIRGGVNFTDNLYYTLRYRPFYKRYSGSINDPKGPAEATNMKGYTITSVLGYKFLDKFTVEYELEYNKNTKAGSFGYIYDSDNDNFTHDVKLAYKIDKNWTPYIQLANVEGPKTTDERQTRYRVGVQYNF</sequence>
<dbReference type="EMBL" id="CP162670">
    <property type="protein sequence ID" value="XDL26516.1"/>
    <property type="molecule type" value="Genomic_DNA"/>
</dbReference>
<dbReference type="GO" id="GO:0009279">
    <property type="term" value="C:cell outer membrane"/>
    <property type="evidence" value="ECO:0007669"/>
    <property type="project" value="TreeGrafter"/>
</dbReference>
<proteinExistence type="predicted"/>
<dbReference type="Pfam" id="PF06178">
    <property type="entry name" value="KdgM"/>
    <property type="match status" value="1"/>
</dbReference>